<feature type="transmembrane region" description="Helical" evidence="1">
    <location>
        <begin position="53"/>
        <end position="73"/>
    </location>
</feature>
<keyword evidence="1" id="KW-0812">Transmembrane</keyword>
<evidence type="ECO:0000313" key="3">
    <source>
        <dbReference type="Proteomes" id="UP000824890"/>
    </source>
</evidence>
<keyword evidence="1" id="KW-1133">Transmembrane helix</keyword>
<keyword evidence="1" id="KW-0472">Membrane</keyword>
<feature type="transmembrane region" description="Helical" evidence="1">
    <location>
        <begin position="22"/>
        <end position="41"/>
    </location>
</feature>
<accession>A0ABQ7YNF3</accession>
<comment type="caution">
    <text evidence="2">The sequence shown here is derived from an EMBL/GenBank/DDBJ whole genome shotgun (WGS) entry which is preliminary data.</text>
</comment>
<keyword evidence="3" id="KW-1185">Reference proteome</keyword>
<evidence type="ECO:0000256" key="1">
    <source>
        <dbReference type="SAM" id="Phobius"/>
    </source>
</evidence>
<reference evidence="2 3" key="1">
    <citation type="submission" date="2021-05" db="EMBL/GenBank/DDBJ databases">
        <title>Genome Assembly of Synthetic Allotetraploid Brassica napus Reveals Homoeologous Exchanges between Subgenomes.</title>
        <authorList>
            <person name="Davis J.T."/>
        </authorList>
    </citation>
    <scope>NUCLEOTIDE SEQUENCE [LARGE SCALE GENOMIC DNA]</scope>
    <source>
        <strain evidence="3">cv. Da-Ae</strain>
        <tissue evidence="2">Seedling</tissue>
    </source>
</reference>
<feature type="non-terminal residue" evidence="2">
    <location>
        <position position="1"/>
    </location>
</feature>
<dbReference type="Proteomes" id="UP000824890">
    <property type="component" value="Unassembled WGS sequence"/>
</dbReference>
<name>A0ABQ7YNF3_BRANA</name>
<sequence length="129" mass="14342">TSPVCSASLHHWEKTHLRAIKLHLAGLGQSLVVIDVVFLIDGLPSRVSARLDFQNLVFGDLNFMLFFIARGWLHSLLISFYLFLSLCSLISLYVSSLITSLVSLPFAISATPSLDSVFLCVCLVRLEFK</sequence>
<gene>
    <name evidence="2" type="ORF">HID58_076777</name>
</gene>
<evidence type="ECO:0000313" key="2">
    <source>
        <dbReference type="EMBL" id="KAH0869755.1"/>
    </source>
</evidence>
<dbReference type="EMBL" id="JAGKQM010000017">
    <property type="protein sequence ID" value="KAH0869755.1"/>
    <property type="molecule type" value="Genomic_DNA"/>
</dbReference>
<proteinExistence type="predicted"/>
<protein>
    <submittedName>
        <fullName evidence="2">Uncharacterized protein</fullName>
    </submittedName>
</protein>
<organism evidence="2 3">
    <name type="scientific">Brassica napus</name>
    <name type="common">Rape</name>
    <dbReference type="NCBI Taxonomy" id="3708"/>
    <lineage>
        <taxon>Eukaryota</taxon>
        <taxon>Viridiplantae</taxon>
        <taxon>Streptophyta</taxon>
        <taxon>Embryophyta</taxon>
        <taxon>Tracheophyta</taxon>
        <taxon>Spermatophyta</taxon>
        <taxon>Magnoliopsida</taxon>
        <taxon>eudicotyledons</taxon>
        <taxon>Gunneridae</taxon>
        <taxon>Pentapetalae</taxon>
        <taxon>rosids</taxon>
        <taxon>malvids</taxon>
        <taxon>Brassicales</taxon>
        <taxon>Brassicaceae</taxon>
        <taxon>Brassiceae</taxon>
        <taxon>Brassica</taxon>
    </lineage>
</organism>